<protein>
    <submittedName>
        <fullName evidence="2">Uncharacterized protein</fullName>
    </submittedName>
</protein>
<dbReference type="EMBL" id="MT143707">
    <property type="protein sequence ID" value="QJB01338.1"/>
    <property type="molecule type" value="Genomic_DNA"/>
</dbReference>
<feature type="compositionally biased region" description="Low complexity" evidence="1">
    <location>
        <begin position="174"/>
        <end position="184"/>
    </location>
</feature>
<dbReference type="EMBL" id="MT143890">
    <property type="protein sequence ID" value="QJB04822.1"/>
    <property type="molecule type" value="Genomic_DNA"/>
</dbReference>
<feature type="region of interest" description="Disordered" evidence="1">
    <location>
        <begin position="166"/>
        <end position="197"/>
    </location>
</feature>
<reference evidence="2" key="1">
    <citation type="submission" date="2020-03" db="EMBL/GenBank/DDBJ databases">
        <title>The deep terrestrial virosphere.</title>
        <authorList>
            <person name="Holmfeldt K."/>
            <person name="Nilsson E."/>
            <person name="Simone D."/>
            <person name="Lopez-Fernandez M."/>
            <person name="Wu X."/>
            <person name="de Brujin I."/>
            <person name="Lundin D."/>
            <person name="Andersson A."/>
            <person name="Bertilsson S."/>
            <person name="Dopson M."/>
        </authorList>
    </citation>
    <scope>NUCLEOTIDE SEQUENCE</scope>
    <source>
        <strain evidence="2">MM171A00115</strain>
        <strain evidence="3">MM171B00172</strain>
    </source>
</reference>
<proteinExistence type="predicted"/>
<name>A0A6M3M1G6_9ZZZZ</name>
<gene>
    <name evidence="2" type="ORF">MM171A00115_0091</name>
    <name evidence="3" type="ORF">MM171B00172_0064</name>
</gene>
<sequence length="197" mass="21227">MNAKPGVPILEGETTEAAKARVALTPEYQSAAVMFSCRNLADTPIVALAAELKTQAAALKQGDMSRAEDMLLAQAHALNGLFSNMVSRAMGANQLDTFDSHMRIALKAQNQCRATLQTLGELKSPKQVAFVRQANIGNQVQVNNGTKPARTRKNQKVPNELLEVENGERMDTRAASAASNADPAMETLGTKHRPKQC</sequence>
<evidence type="ECO:0000256" key="1">
    <source>
        <dbReference type="SAM" id="MobiDB-lite"/>
    </source>
</evidence>
<organism evidence="2">
    <name type="scientific">viral metagenome</name>
    <dbReference type="NCBI Taxonomy" id="1070528"/>
    <lineage>
        <taxon>unclassified sequences</taxon>
        <taxon>metagenomes</taxon>
        <taxon>organismal metagenomes</taxon>
    </lineage>
</organism>
<accession>A0A6M3M1G6</accession>
<dbReference type="AlphaFoldDB" id="A0A6M3M1G6"/>
<evidence type="ECO:0000313" key="3">
    <source>
        <dbReference type="EMBL" id="QJB04822.1"/>
    </source>
</evidence>
<evidence type="ECO:0000313" key="2">
    <source>
        <dbReference type="EMBL" id="QJB01338.1"/>
    </source>
</evidence>